<dbReference type="Proteomes" id="UP000198802">
    <property type="component" value="Unassembled WGS sequence"/>
</dbReference>
<keyword evidence="2" id="KW-0732">Signal</keyword>
<evidence type="ECO:0000259" key="3">
    <source>
        <dbReference type="Pfam" id="PF13458"/>
    </source>
</evidence>
<keyword evidence="5" id="KW-1185">Reference proteome</keyword>
<reference evidence="5" key="1">
    <citation type="submission" date="2015-11" db="EMBL/GenBank/DDBJ databases">
        <authorList>
            <person name="Varghese N."/>
        </authorList>
    </citation>
    <scope>NUCLEOTIDE SEQUENCE [LARGE SCALE GENOMIC DNA]</scope>
    <source>
        <strain evidence="5">DSM 45899</strain>
    </source>
</reference>
<dbReference type="Pfam" id="PF13458">
    <property type="entry name" value="Peripla_BP_6"/>
    <property type="match status" value="1"/>
</dbReference>
<evidence type="ECO:0000313" key="5">
    <source>
        <dbReference type="Proteomes" id="UP000198802"/>
    </source>
</evidence>
<evidence type="ECO:0000313" key="4">
    <source>
        <dbReference type="EMBL" id="CUU58246.1"/>
    </source>
</evidence>
<gene>
    <name evidence="4" type="ORF">Ga0074812_11818</name>
</gene>
<proteinExistence type="inferred from homology"/>
<dbReference type="RefSeq" id="WP_242666378.1">
    <property type="nucleotide sequence ID" value="NZ_FAOZ01000018.1"/>
</dbReference>
<sequence>MQTYWSYIAKLAGATKIAAIGLGVNPASKNCANGVVKSIEKQGGAFGQKVVYLNDGLPFGLPNGVGPEVTAMKKAGVQLVIGCVDSNSMKTFSQEMRRQGVGDVTMVHQNTYDQRFVAESGDLFEGDYVLARFRPSEADAGSSALTNFFTWMDGAKAEHTEYAMLGWIDADLAYQGIKAAGESFTRESVITATNQLTAYSADGLIDPIDWSRQHVPPTDEDPVTHGNKQECISLVQVHGGKFKAVGDPAKPFICWPVTKDRAWSEPTFVELK</sequence>
<organism evidence="4 5">
    <name type="scientific">Parafrankia irregularis</name>
    <dbReference type="NCBI Taxonomy" id="795642"/>
    <lineage>
        <taxon>Bacteria</taxon>
        <taxon>Bacillati</taxon>
        <taxon>Actinomycetota</taxon>
        <taxon>Actinomycetes</taxon>
        <taxon>Frankiales</taxon>
        <taxon>Frankiaceae</taxon>
        <taxon>Parafrankia</taxon>
    </lineage>
</organism>
<dbReference type="SUPFAM" id="SSF53822">
    <property type="entry name" value="Periplasmic binding protein-like I"/>
    <property type="match status" value="1"/>
</dbReference>
<protein>
    <submittedName>
        <fullName evidence="4">Substrate-binding protein</fullName>
    </submittedName>
</protein>
<dbReference type="Gene3D" id="3.40.50.2300">
    <property type="match status" value="2"/>
</dbReference>
<evidence type="ECO:0000256" key="2">
    <source>
        <dbReference type="ARBA" id="ARBA00022729"/>
    </source>
</evidence>
<dbReference type="AlphaFoldDB" id="A0A0S4QUY2"/>
<dbReference type="InterPro" id="IPR028082">
    <property type="entry name" value="Peripla_BP_I"/>
</dbReference>
<comment type="similarity">
    <text evidence="1">Belongs to the leucine-binding protein family.</text>
</comment>
<feature type="domain" description="Leucine-binding protein" evidence="3">
    <location>
        <begin position="2"/>
        <end position="214"/>
    </location>
</feature>
<accession>A0A0S4QUY2</accession>
<evidence type="ECO:0000256" key="1">
    <source>
        <dbReference type="ARBA" id="ARBA00010062"/>
    </source>
</evidence>
<dbReference type="InterPro" id="IPR028081">
    <property type="entry name" value="Leu-bd"/>
</dbReference>
<name>A0A0S4QUY2_9ACTN</name>
<dbReference type="EMBL" id="FAOZ01000018">
    <property type="protein sequence ID" value="CUU58246.1"/>
    <property type="molecule type" value="Genomic_DNA"/>
</dbReference>